<feature type="compositionally biased region" description="Basic and acidic residues" evidence="2">
    <location>
        <begin position="386"/>
        <end position="408"/>
    </location>
</feature>
<name>A0A9W9SBN4_9EURO</name>
<evidence type="ECO:0000313" key="4">
    <source>
        <dbReference type="EMBL" id="KAJ5375663.1"/>
    </source>
</evidence>
<proteinExistence type="predicted"/>
<reference evidence="4" key="2">
    <citation type="journal article" date="2023" name="IMA Fungus">
        <title>Comparative genomic study of the Penicillium genus elucidates a diverse pangenome and 15 lateral gene transfer events.</title>
        <authorList>
            <person name="Petersen C."/>
            <person name="Sorensen T."/>
            <person name="Nielsen M.R."/>
            <person name="Sondergaard T.E."/>
            <person name="Sorensen J.L."/>
            <person name="Fitzpatrick D.A."/>
            <person name="Frisvad J.C."/>
            <person name="Nielsen K.L."/>
        </authorList>
    </citation>
    <scope>NUCLEOTIDE SEQUENCE</scope>
    <source>
        <strain evidence="4">IBT 3081</strain>
    </source>
</reference>
<feature type="region of interest" description="Disordered" evidence="2">
    <location>
        <begin position="281"/>
        <end position="355"/>
    </location>
</feature>
<evidence type="ECO:0000256" key="1">
    <source>
        <dbReference type="PROSITE-ProRule" id="PRU00047"/>
    </source>
</evidence>
<dbReference type="GeneID" id="81464582"/>
<keyword evidence="1" id="KW-0479">Metal-binding</keyword>
<organism evidence="4 5">
    <name type="scientific">Penicillium concentricum</name>
    <dbReference type="NCBI Taxonomy" id="293559"/>
    <lineage>
        <taxon>Eukaryota</taxon>
        <taxon>Fungi</taxon>
        <taxon>Dikarya</taxon>
        <taxon>Ascomycota</taxon>
        <taxon>Pezizomycotina</taxon>
        <taxon>Eurotiomycetes</taxon>
        <taxon>Eurotiomycetidae</taxon>
        <taxon>Eurotiales</taxon>
        <taxon>Aspergillaceae</taxon>
        <taxon>Penicillium</taxon>
    </lineage>
</organism>
<dbReference type="InterPro" id="IPR001878">
    <property type="entry name" value="Znf_CCHC"/>
</dbReference>
<dbReference type="EMBL" id="JAPZBT010000002">
    <property type="protein sequence ID" value="KAJ5375663.1"/>
    <property type="molecule type" value="Genomic_DNA"/>
</dbReference>
<evidence type="ECO:0000313" key="5">
    <source>
        <dbReference type="Proteomes" id="UP001147752"/>
    </source>
</evidence>
<keyword evidence="1" id="KW-0863">Zinc-finger</keyword>
<comment type="caution">
    <text evidence="4">The sequence shown here is derived from an EMBL/GenBank/DDBJ whole genome shotgun (WGS) entry which is preliminary data.</text>
</comment>
<evidence type="ECO:0000259" key="3">
    <source>
        <dbReference type="PROSITE" id="PS50158"/>
    </source>
</evidence>
<gene>
    <name evidence="4" type="ORF">N7517_007669</name>
</gene>
<dbReference type="PROSITE" id="PS50158">
    <property type="entry name" value="ZF_CCHC"/>
    <property type="match status" value="1"/>
</dbReference>
<feature type="compositionally biased region" description="Basic residues" evidence="2">
    <location>
        <begin position="325"/>
        <end position="343"/>
    </location>
</feature>
<dbReference type="Proteomes" id="UP001147752">
    <property type="component" value="Unassembled WGS sequence"/>
</dbReference>
<dbReference type="GO" id="GO:0008270">
    <property type="term" value="F:zinc ion binding"/>
    <property type="evidence" value="ECO:0007669"/>
    <property type="project" value="UniProtKB-KW"/>
</dbReference>
<feature type="region of interest" description="Disordered" evidence="2">
    <location>
        <begin position="373"/>
        <end position="437"/>
    </location>
</feature>
<dbReference type="AlphaFoldDB" id="A0A9W9SBN4"/>
<accession>A0A9W9SBN4</accession>
<keyword evidence="5" id="KW-1185">Reference proteome</keyword>
<reference evidence="4" key="1">
    <citation type="submission" date="2022-12" db="EMBL/GenBank/DDBJ databases">
        <authorList>
            <person name="Petersen C."/>
        </authorList>
    </citation>
    <scope>NUCLEOTIDE SEQUENCE</scope>
    <source>
        <strain evidence="4">IBT 3081</strain>
    </source>
</reference>
<feature type="domain" description="CCHC-type" evidence="3">
    <location>
        <begin position="205"/>
        <end position="220"/>
    </location>
</feature>
<dbReference type="GO" id="GO:0003676">
    <property type="term" value="F:nucleic acid binding"/>
    <property type="evidence" value="ECO:0007669"/>
    <property type="project" value="InterPro"/>
</dbReference>
<dbReference type="RefSeq" id="XP_056581649.1">
    <property type="nucleotide sequence ID" value="XM_056725399.1"/>
</dbReference>
<sequence length="437" mass="49512">MMRETLQLTVRGTDRAIVDPLRRREDELVKRLNRSINDVARELENAEPSTRLLDRVVSAARVLPSGDILIQVDDIKDYEDLIKAAPAGFSDTWCQVLGENAGLKRQTYAVVVHGVTCRFSPSATDARRQLKAENVKRISTAAEIVYMDWLMTKRKMEETRPESTKLLIEFADPYAANQAILRGLAIYGRNHDCQFFDGSHRLQQCYRCQMYGHIARNCKRDDHCAYCAGDHDSKECPYAHDRRKAKCAECVRHKKPDLSHFAFDRGCPIRGEELAKIQLNRRQGPQLHPERYSEPATPPSSEEDHPTPYETVQADARAAEARAAKAAKKKSSSRSRSRMKKRRVVESGEDSQEEIEEDLRALSSYGAQPVDSVNDVVVIDSPTETGHLESPAHIEIQHRGRSESHDELQDGTSEEAPPARSTRRQTRKALLERPTQC</sequence>
<dbReference type="OrthoDB" id="4359689at2759"/>
<evidence type="ECO:0000256" key="2">
    <source>
        <dbReference type="SAM" id="MobiDB-lite"/>
    </source>
</evidence>
<keyword evidence="1" id="KW-0862">Zinc</keyword>
<protein>
    <recommendedName>
        <fullName evidence="3">CCHC-type domain-containing protein</fullName>
    </recommendedName>
</protein>